<comment type="similarity">
    <text evidence="1">Belongs to the barstar family.</text>
</comment>
<evidence type="ECO:0000313" key="4">
    <source>
        <dbReference type="Proteomes" id="UP000242869"/>
    </source>
</evidence>
<dbReference type="RefSeq" id="WP_091193000.1">
    <property type="nucleotide sequence ID" value="NZ_FOVE01000007.1"/>
</dbReference>
<proteinExistence type="inferred from homology"/>
<dbReference type="Gene3D" id="3.30.370.10">
    <property type="entry name" value="Barstar-like"/>
    <property type="match status" value="1"/>
</dbReference>
<dbReference type="InterPro" id="IPR035905">
    <property type="entry name" value="Barstar-like_sf"/>
</dbReference>
<sequence>MPMIEFSNLRSLDDLWPQLEAQVDLPLHFGYNLDALFDVLSTDLEGPLTLVWHQHEASRTAMGEDAYIALLMTFEDAANARMDMELHLQ</sequence>
<protein>
    <submittedName>
        <fullName evidence="3">Ribonuclease inhibitor</fullName>
    </submittedName>
</protein>
<dbReference type="AlphaFoldDB" id="A0A1I4YB88"/>
<accession>A0A1I4YB88</accession>
<evidence type="ECO:0000259" key="2">
    <source>
        <dbReference type="Pfam" id="PF01337"/>
    </source>
</evidence>
<dbReference type="OrthoDB" id="5295683at2"/>
<evidence type="ECO:0000256" key="1">
    <source>
        <dbReference type="ARBA" id="ARBA00006845"/>
    </source>
</evidence>
<evidence type="ECO:0000313" key="3">
    <source>
        <dbReference type="EMBL" id="SFN35324.1"/>
    </source>
</evidence>
<dbReference type="STRING" id="83765.SAMN05660284_01295"/>
<dbReference type="Proteomes" id="UP000242869">
    <property type="component" value="Unassembled WGS sequence"/>
</dbReference>
<reference evidence="4" key="1">
    <citation type="submission" date="2016-10" db="EMBL/GenBank/DDBJ databases">
        <authorList>
            <person name="Varghese N."/>
            <person name="Submissions S."/>
        </authorList>
    </citation>
    <scope>NUCLEOTIDE SEQUENCE [LARGE SCALE GENOMIC DNA]</scope>
    <source>
        <strain evidence="4">DSM 6150</strain>
    </source>
</reference>
<dbReference type="SUPFAM" id="SSF52038">
    <property type="entry name" value="Barstar-related"/>
    <property type="match status" value="1"/>
</dbReference>
<organism evidence="3 4">
    <name type="scientific">Formivibrio citricus</name>
    <dbReference type="NCBI Taxonomy" id="83765"/>
    <lineage>
        <taxon>Bacteria</taxon>
        <taxon>Pseudomonadati</taxon>
        <taxon>Pseudomonadota</taxon>
        <taxon>Betaproteobacteria</taxon>
        <taxon>Neisseriales</taxon>
        <taxon>Chitinibacteraceae</taxon>
        <taxon>Formivibrio</taxon>
    </lineage>
</organism>
<dbReference type="EMBL" id="FOVE01000007">
    <property type="protein sequence ID" value="SFN35324.1"/>
    <property type="molecule type" value="Genomic_DNA"/>
</dbReference>
<keyword evidence="4" id="KW-1185">Reference proteome</keyword>
<dbReference type="Pfam" id="PF01337">
    <property type="entry name" value="Barstar"/>
    <property type="match status" value="1"/>
</dbReference>
<gene>
    <name evidence="3" type="ORF">SAMN05660284_01295</name>
</gene>
<feature type="domain" description="Barstar (barnase inhibitor)" evidence="2">
    <location>
        <begin position="4"/>
        <end position="80"/>
    </location>
</feature>
<dbReference type="InterPro" id="IPR000468">
    <property type="entry name" value="Barstar"/>
</dbReference>
<name>A0A1I4YB88_9NEIS</name>